<dbReference type="PROSITE" id="PS51257">
    <property type="entry name" value="PROKAR_LIPOPROTEIN"/>
    <property type="match status" value="1"/>
</dbReference>
<evidence type="ECO:0000256" key="1">
    <source>
        <dbReference type="SAM" id="MobiDB-lite"/>
    </source>
</evidence>
<evidence type="ECO:0008006" key="5">
    <source>
        <dbReference type="Google" id="ProtNLM"/>
    </source>
</evidence>
<accession>A0ABV0HFB6</accession>
<sequence length="138" mass="15188">MFSKKAASIFILFIISGCSAENTNKNANKPASNPEQQQSTTPTASGDFSTLILNCMDAKGEKATAVLKSKDETLTMKGEVFHYIAPTRADANLVVMDFKTRDSKNPRYLHVDMSKPVIFPMQVTAAGQKEDYRCESSK</sequence>
<organism evidence="3 4">
    <name type="scientific">Pseudocitrobacter cyperus</name>
    <dbReference type="NCBI Taxonomy" id="3112843"/>
    <lineage>
        <taxon>Bacteria</taxon>
        <taxon>Pseudomonadati</taxon>
        <taxon>Pseudomonadota</taxon>
        <taxon>Gammaproteobacteria</taxon>
        <taxon>Enterobacterales</taxon>
        <taxon>Enterobacteriaceae</taxon>
        <taxon>Pseudocitrobacter</taxon>
    </lineage>
</organism>
<dbReference type="EMBL" id="JAYMYY010000001">
    <property type="protein sequence ID" value="MEO3989189.1"/>
    <property type="molecule type" value="Genomic_DNA"/>
</dbReference>
<evidence type="ECO:0000313" key="3">
    <source>
        <dbReference type="EMBL" id="MEO3989189.1"/>
    </source>
</evidence>
<comment type="caution">
    <text evidence="3">The sequence shown here is derived from an EMBL/GenBank/DDBJ whole genome shotgun (WGS) entry which is preliminary data.</text>
</comment>
<gene>
    <name evidence="3" type="ORF">VSR74_05050</name>
</gene>
<name>A0ABV0HFB6_9ENTR</name>
<feature type="signal peptide" evidence="2">
    <location>
        <begin position="1"/>
        <end position="20"/>
    </location>
</feature>
<evidence type="ECO:0000313" key="4">
    <source>
        <dbReference type="Proteomes" id="UP001444146"/>
    </source>
</evidence>
<reference evidence="3 4" key="1">
    <citation type="submission" date="2024-01" db="EMBL/GenBank/DDBJ databases">
        <title>Pseudocitrobacter sp. Endophytic strain Cyp-38L.</title>
        <authorList>
            <person name="Amer M.A."/>
            <person name="Hamed S.M."/>
        </authorList>
    </citation>
    <scope>NUCLEOTIDE SEQUENCE [LARGE SCALE GENOMIC DNA]</scope>
    <source>
        <strain evidence="3 4">Cyp38S</strain>
    </source>
</reference>
<protein>
    <recommendedName>
        <fullName evidence="5">Lipoprotein</fullName>
    </recommendedName>
</protein>
<feature type="chain" id="PRO_5045216515" description="Lipoprotein" evidence="2">
    <location>
        <begin position="21"/>
        <end position="138"/>
    </location>
</feature>
<keyword evidence="4" id="KW-1185">Reference proteome</keyword>
<evidence type="ECO:0000256" key="2">
    <source>
        <dbReference type="SAM" id="SignalP"/>
    </source>
</evidence>
<feature type="region of interest" description="Disordered" evidence="1">
    <location>
        <begin position="25"/>
        <end position="46"/>
    </location>
</feature>
<proteinExistence type="predicted"/>
<dbReference type="Proteomes" id="UP001444146">
    <property type="component" value="Unassembled WGS sequence"/>
</dbReference>
<keyword evidence="2" id="KW-0732">Signal</keyword>
<dbReference type="RefSeq" id="WP_347793697.1">
    <property type="nucleotide sequence ID" value="NZ_JAYMYY010000001.1"/>
</dbReference>